<name>A0A975IC75_9SPIR</name>
<dbReference type="AlphaFoldDB" id="A0A975IC75"/>
<proteinExistence type="predicted"/>
<dbReference type="InterPro" id="IPR009045">
    <property type="entry name" value="Zn_M74/Hedgehog-like"/>
</dbReference>
<evidence type="ECO:0000256" key="1">
    <source>
        <dbReference type="SAM" id="Phobius"/>
    </source>
</evidence>
<keyword evidence="1" id="KW-0812">Transmembrane</keyword>
<feature type="transmembrane region" description="Helical" evidence="1">
    <location>
        <begin position="12"/>
        <end position="32"/>
    </location>
</feature>
<organism evidence="3 4">
    <name type="scientific">Treponema parvum</name>
    <dbReference type="NCBI Taxonomy" id="138851"/>
    <lineage>
        <taxon>Bacteria</taxon>
        <taxon>Pseudomonadati</taxon>
        <taxon>Spirochaetota</taxon>
        <taxon>Spirochaetia</taxon>
        <taxon>Spirochaetales</taxon>
        <taxon>Treponemataceae</taxon>
        <taxon>Treponema</taxon>
    </lineage>
</organism>
<dbReference type="GO" id="GO:0008233">
    <property type="term" value="F:peptidase activity"/>
    <property type="evidence" value="ECO:0007669"/>
    <property type="project" value="InterPro"/>
</dbReference>
<dbReference type="EMBL" id="CP054257">
    <property type="protein sequence ID" value="QTQ11472.1"/>
    <property type="molecule type" value="Genomic_DNA"/>
</dbReference>
<evidence type="ECO:0000259" key="2">
    <source>
        <dbReference type="Pfam" id="PF13539"/>
    </source>
</evidence>
<feature type="domain" description="Peptidase M15C" evidence="2">
    <location>
        <begin position="248"/>
        <end position="326"/>
    </location>
</feature>
<dbReference type="Proteomes" id="UP000671995">
    <property type="component" value="Chromosome"/>
</dbReference>
<sequence>MCKPPETIKPFAAYFIFILVASMSRLYSMPVFDKTDINGQKTQALQEKLSGQNKATLSSHNKKTQSLPDGLEIFMDAYPDISFTAEYDDDLSDWKITLKIPENQTMSTAEFYWTDGSFLPREHLGDKQKHWTLLYNYAKELKDPSTYTQEEIEQIRLFSSADNRQNGSGTPQYFFDAVYDCKTRGAVERHIKKTFFLGKILNVHEKIIPVLKKIESEINEASKTDILIQDFVDDLYQADGYLWRNIRDSNRKSFHAMGLAVDVLPKRWGHKIIYWNWQAQHDPQNWMLTPLSERWMPPDGVIKIFEDNGFIWGGKWPIWDNMHFEYRPELILYQRSKK</sequence>
<dbReference type="InterPro" id="IPR039561">
    <property type="entry name" value="Peptidase_M15C"/>
</dbReference>
<dbReference type="Pfam" id="PF13539">
    <property type="entry name" value="Peptidase_M15_4"/>
    <property type="match status" value="1"/>
</dbReference>
<evidence type="ECO:0000313" key="3">
    <source>
        <dbReference type="EMBL" id="QTQ11472.1"/>
    </source>
</evidence>
<protein>
    <submittedName>
        <fullName evidence="3">M15 family metallopeptidase</fullName>
    </submittedName>
</protein>
<dbReference type="Gene3D" id="3.30.1380.10">
    <property type="match status" value="1"/>
</dbReference>
<keyword evidence="1" id="KW-0472">Membrane</keyword>
<keyword evidence="1" id="KW-1133">Transmembrane helix</keyword>
<reference evidence="3" key="1">
    <citation type="submission" date="2020-05" db="EMBL/GenBank/DDBJ databases">
        <authorList>
            <person name="Zeng H."/>
            <person name="Chan Y.K."/>
            <person name="Watt R.M."/>
        </authorList>
    </citation>
    <scope>NUCLEOTIDE SEQUENCE</scope>
    <source>
        <strain evidence="3">ATCC 700773</strain>
    </source>
</reference>
<reference evidence="3" key="2">
    <citation type="journal article" date="2021" name="Microbiol. Resour. Announc.">
        <title>Complete Genome Sequences of Three Human Oral Treponema parvum Isolates.</title>
        <authorList>
            <person name="Zeng H."/>
            <person name="Watt R.M."/>
        </authorList>
    </citation>
    <scope>NUCLEOTIDE SEQUENCE</scope>
    <source>
        <strain evidence="3">ATCC 700773</strain>
    </source>
</reference>
<accession>A0A975IC75</accession>
<dbReference type="SUPFAM" id="SSF55166">
    <property type="entry name" value="Hedgehog/DD-peptidase"/>
    <property type="match status" value="1"/>
</dbReference>
<gene>
    <name evidence="3" type="ORF">HRI96_04210</name>
</gene>
<dbReference type="RefSeq" id="WP_210118268.1">
    <property type="nucleotide sequence ID" value="NZ_CP054257.1"/>
</dbReference>
<evidence type="ECO:0000313" key="4">
    <source>
        <dbReference type="Proteomes" id="UP000671995"/>
    </source>
</evidence>